<comment type="caution">
    <text evidence="2">The sequence shown here is derived from an EMBL/GenBank/DDBJ whole genome shotgun (WGS) entry which is preliminary data.</text>
</comment>
<dbReference type="EMBL" id="CM029041">
    <property type="protein sequence ID" value="KAG2628149.1"/>
    <property type="molecule type" value="Genomic_DNA"/>
</dbReference>
<evidence type="ECO:0000256" key="1">
    <source>
        <dbReference type="SAM" id="MobiDB-lite"/>
    </source>
</evidence>
<feature type="region of interest" description="Disordered" evidence="1">
    <location>
        <begin position="47"/>
        <end position="68"/>
    </location>
</feature>
<dbReference type="Proteomes" id="UP000823388">
    <property type="component" value="Chromosome 3K"/>
</dbReference>
<proteinExistence type="predicted"/>
<organism evidence="2 3">
    <name type="scientific">Panicum virgatum</name>
    <name type="common">Blackwell switchgrass</name>
    <dbReference type="NCBI Taxonomy" id="38727"/>
    <lineage>
        <taxon>Eukaryota</taxon>
        <taxon>Viridiplantae</taxon>
        <taxon>Streptophyta</taxon>
        <taxon>Embryophyta</taxon>
        <taxon>Tracheophyta</taxon>
        <taxon>Spermatophyta</taxon>
        <taxon>Magnoliopsida</taxon>
        <taxon>Liliopsida</taxon>
        <taxon>Poales</taxon>
        <taxon>Poaceae</taxon>
        <taxon>PACMAD clade</taxon>
        <taxon>Panicoideae</taxon>
        <taxon>Panicodae</taxon>
        <taxon>Paniceae</taxon>
        <taxon>Panicinae</taxon>
        <taxon>Panicum</taxon>
        <taxon>Panicum sect. Hiantes</taxon>
    </lineage>
</organism>
<keyword evidence="3" id="KW-1185">Reference proteome</keyword>
<evidence type="ECO:0000313" key="2">
    <source>
        <dbReference type="EMBL" id="KAG2628149.1"/>
    </source>
</evidence>
<protein>
    <submittedName>
        <fullName evidence="2">Uncharacterized protein</fullName>
    </submittedName>
</protein>
<evidence type="ECO:0000313" key="3">
    <source>
        <dbReference type="Proteomes" id="UP000823388"/>
    </source>
</evidence>
<dbReference type="OrthoDB" id="696784at2759"/>
<dbReference type="PANTHER" id="PTHR35488">
    <property type="entry name" value="OS05G0358900 PROTEIN-RELATED"/>
    <property type="match status" value="1"/>
</dbReference>
<reference evidence="2" key="1">
    <citation type="submission" date="2020-05" db="EMBL/GenBank/DDBJ databases">
        <title>WGS assembly of Panicum virgatum.</title>
        <authorList>
            <person name="Lovell J.T."/>
            <person name="Jenkins J."/>
            <person name="Shu S."/>
            <person name="Juenger T.E."/>
            <person name="Schmutz J."/>
        </authorList>
    </citation>
    <scope>NUCLEOTIDE SEQUENCE</scope>
    <source>
        <strain evidence="2">AP13</strain>
    </source>
</reference>
<accession>A0A8T0V840</accession>
<dbReference type="AlphaFoldDB" id="A0A8T0V840"/>
<name>A0A8T0V840_PANVG</name>
<sequence>MGKKRGAAVSAAAAPFFPFPGAAAGGGEQDHFSDYGFDPQLVGFFAQGEAKRSRRHHSHQPPPLESARFKIQKPISKKHHHLQKHQQQRRRRRWWSSAASAALLLFRRPSSSSSHCSPAAAPAPPPRYGSSASAAAPLYLADDGDDAGADDDGPAACACWAPAVRSGRLAAAELGAAAEAMPYVSLRPASLGAGGAGGGAPTMPIYLVT</sequence>
<dbReference type="PANTHER" id="PTHR35488:SF2">
    <property type="entry name" value="OS05G0358900 PROTEIN"/>
    <property type="match status" value="1"/>
</dbReference>
<gene>
    <name evidence="2" type="ORF">PVAP13_3KG229131</name>
</gene>